<dbReference type="EMBL" id="CP060780">
    <property type="protein sequence ID" value="QNP42778.1"/>
    <property type="molecule type" value="Genomic_DNA"/>
</dbReference>
<keyword evidence="3" id="KW-1185">Reference proteome</keyword>
<gene>
    <name evidence="2" type="ORF">H9L15_11820</name>
</gene>
<dbReference type="Proteomes" id="UP000516134">
    <property type="component" value="Chromosome"/>
</dbReference>
<evidence type="ECO:0000313" key="3">
    <source>
        <dbReference type="Proteomes" id="UP000516134"/>
    </source>
</evidence>
<protein>
    <submittedName>
        <fullName evidence="2">UrcA family protein</fullName>
    </submittedName>
</protein>
<dbReference type="NCBIfam" id="TIGR04433">
    <property type="entry name" value="UrcA_uranyl"/>
    <property type="match status" value="1"/>
</dbReference>
<name>A0ABX6T0N9_9SPHN</name>
<evidence type="ECO:0000256" key="1">
    <source>
        <dbReference type="SAM" id="SignalP"/>
    </source>
</evidence>
<proteinExistence type="predicted"/>
<sequence length="115" mass="11955">MKNPYAIALLSALITAGALKAAPAFAETPAVPQTHISYVQTADLDLSSTSGQRTLDHRLAQAAREVCGSPSDVDLVGQNKARECRKDAIENAAGKREALLAAAQRGAVLAVTASR</sequence>
<keyword evidence="1" id="KW-0732">Signal</keyword>
<dbReference type="RefSeq" id="WP_187714210.1">
    <property type="nucleotide sequence ID" value="NZ_BAABJC010000001.1"/>
</dbReference>
<accession>A0ABX6T0N9</accession>
<dbReference type="InterPro" id="IPR030972">
    <property type="entry name" value="UrcA_uranyl"/>
</dbReference>
<evidence type="ECO:0000313" key="2">
    <source>
        <dbReference type="EMBL" id="QNP42778.1"/>
    </source>
</evidence>
<reference evidence="2 3" key="1">
    <citation type="submission" date="2020-08" db="EMBL/GenBank/DDBJ databases">
        <title>Genome sequence of Sphingomonas daechungensis KACC 18115T.</title>
        <authorList>
            <person name="Hyun D.-W."/>
            <person name="Bae J.-W."/>
        </authorList>
    </citation>
    <scope>NUCLEOTIDE SEQUENCE [LARGE SCALE GENOMIC DNA]</scope>
    <source>
        <strain evidence="2 3">KACC 18115</strain>
    </source>
</reference>
<feature type="chain" id="PRO_5045933756" evidence="1">
    <location>
        <begin position="27"/>
        <end position="115"/>
    </location>
</feature>
<feature type="signal peptide" evidence="1">
    <location>
        <begin position="1"/>
        <end position="26"/>
    </location>
</feature>
<organism evidence="2 3">
    <name type="scientific">Sphingomonas daechungensis</name>
    <dbReference type="NCBI Taxonomy" id="1176646"/>
    <lineage>
        <taxon>Bacteria</taxon>
        <taxon>Pseudomonadati</taxon>
        <taxon>Pseudomonadota</taxon>
        <taxon>Alphaproteobacteria</taxon>
        <taxon>Sphingomonadales</taxon>
        <taxon>Sphingomonadaceae</taxon>
        <taxon>Sphingomonas</taxon>
    </lineage>
</organism>